<protein>
    <submittedName>
        <fullName evidence="1">Uncharacterized protein</fullName>
    </submittedName>
</protein>
<dbReference type="RefSeq" id="XP_001312855.1">
    <property type="nucleotide sequence ID" value="XM_001312854.1"/>
</dbReference>
<evidence type="ECO:0000313" key="2">
    <source>
        <dbReference type="Proteomes" id="UP000001542"/>
    </source>
</evidence>
<name>A2F5A0_TRIV3</name>
<reference evidence="1" key="2">
    <citation type="journal article" date="2007" name="Science">
        <title>Draft genome sequence of the sexually transmitted pathogen Trichomonas vaginalis.</title>
        <authorList>
            <person name="Carlton J.M."/>
            <person name="Hirt R.P."/>
            <person name="Silva J.C."/>
            <person name="Delcher A.L."/>
            <person name="Schatz M."/>
            <person name="Zhao Q."/>
            <person name="Wortman J.R."/>
            <person name="Bidwell S.L."/>
            <person name="Alsmark U.C.M."/>
            <person name="Besteiro S."/>
            <person name="Sicheritz-Ponten T."/>
            <person name="Noel C.J."/>
            <person name="Dacks J.B."/>
            <person name="Foster P.G."/>
            <person name="Simillion C."/>
            <person name="Van de Peer Y."/>
            <person name="Miranda-Saavedra D."/>
            <person name="Barton G.J."/>
            <person name="Westrop G.D."/>
            <person name="Mueller S."/>
            <person name="Dessi D."/>
            <person name="Fiori P.L."/>
            <person name="Ren Q."/>
            <person name="Paulsen I."/>
            <person name="Zhang H."/>
            <person name="Bastida-Corcuera F.D."/>
            <person name="Simoes-Barbosa A."/>
            <person name="Brown M.T."/>
            <person name="Hayes R.D."/>
            <person name="Mukherjee M."/>
            <person name="Okumura C.Y."/>
            <person name="Schneider R."/>
            <person name="Smith A.J."/>
            <person name="Vanacova S."/>
            <person name="Villalvazo M."/>
            <person name="Haas B.J."/>
            <person name="Pertea M."/>
            <person name="Feldblyum T.V."/>
            <person name="Utterback T.R."/>
            <person name="Shu C.L."/>
            <person name="Osoegawa K."/>
            <person name="de Jong P.J."/>
            <person name="Hrdy I."/>
            <person name="Horvathova L."/>
            <person name="Zubacova Z."/>
            <person name="Dolezal P."/>
            <person name="Malik S.B."/>
            <person name="Logsdon J.M. Jr."/>
            <person name="Henze K."/>
            <person name="Gupta A."/>
            <person name="Wang C.C."/>
            <person name="Dunne R.L."/>
            <person name="Upcroft J.A."/>
            <person name="Upcroft P."/>
            <person name="White O."/>
            <person name="Salzberg S.L."/>
            <person name="Tang P."/>
            <person name="Chiu C.-H."/>
            <person name="Lee Y.-S."/>
            <person name="Embley T.M."/>
            <person name="Coombs G.H."/>
            <person name="Mottram J.C."/>
            <person name="Tachezy J."/>
            <person name="Fraser-Liggett C.M."/>
            <person name="Johnson P.J."/>
        </authorList>
    </citation>
    <scope>NUCLEOTIDE SEQUENCE [LARGE SCALE GENOMIC DNA]</scope>
    <source>
        <strain evidence="1">G3</strain>
    </source>
</reference>
<gene>
    <name evidence="1" type="ORF">TVAG_159450</name>
</gene>
<dbReference type="AlphaFoldDB" id="A2F5A0"/>
<dbReference type="VEuPathDB" id="TrichDB:TVAG_159450"/>
<keyword evidence="2" id="KW-1185">Reference proteome</keyword>
<evidence type="ECO:0000313" key="1">
    <source>
        <dbReference type="EMBL" id="EAX99925.1"/>
    </source>
</evidence>
<dbReference type="VEuPathDB" id="TrichDB:TVAGG3_0160000"/>
<dbReference type="EMBL" id="DS113620">
    <property type="protein sequence ID" value="EAX99925.1"/>
    <property type="molecule type" value="Genomic_DNA"/>
</dbReference>
<proteinExistence type="predicted"/>
<accession>A2F5A0</accession>
<organism evidence="1 2">
    <name type="scientific">Trichomonas vaginalis (strain ATCC PRA-98 / G3)</name>
    <dbReference type="NCBI Taxonomy" id="412133"/>
    <lineage>
        <taxon>Eukaryota</taxon>
        <taxon>Metamonada</taxon>
        <taxon>Parabasalia</taxon>
        <taxon>Trichomonadida</taxon>
        <taxon>Trichomonadidae</taxon>
        <taxon>Trichomonas</taxon>
    </lineage>
</organism>
<reference evidence="1" key="1">
    <citation type="submission" date="2006-10" db="EMBL/GenBank/DDBJ databases">
        <authorList>
            <person name="Amadeo P."/>
            <person name="Zhao Q."/>
            <person name="Wortman J."/>
            <person name="Fraser-Liggett C."/>
            <person name="Carlton J."/>
        </authorList>
    </citation>
    <scope>NUCLEOTIDE SEQUENCE</scope>
    <source>
        <strain evidence="1">G3</strain>
    </source>
</reference>
<dbReference type="Proteomes" id="UP000001542">
    <property type="component" value="Unassembled WGS sequence"/>
</dbReference>
<sequence length="205" mass="23294">MSLSYSATCRVKIHQVGSTVNKSIIKFRCDQCNKSVDGFPEYFAECAQINVDEFYESFGFCPKCHTPWDQLRPIYEAYFAVEQLDAGNTPGINGFSSMTCFGDGMNEIMGFTVDEFIELGNQIGFNLLFHLAAKFLEGSEFIIRFQNNVFQTISLPLGNQINFKRFLDFSPLVDSKCISMASANAFEHLEDDYLQYAPNVKFDFD</sequence>
<dbReference type="InParanoid" id="A2F5A0"/>
<dbReference type="KEGG" id="tva:4757745"/>